<dbReference type="Gene3D" id="3.40.50.300">
    <property type="entry name" value="P-loop containing nucleotide triphosphate hydrolases"/>
    <property type="match status" value="1"/>
</dbReference>
<feature type="domain" description="Polysaccharide chain length determinant N-terminal" evidence="19">
    <location>
        <begin position="57"/>
        <end position="144"/>
    </location>
</feature>
<dbReference type="InterPro" id="IPR005702">
    <property type="entry name" value="Wzc-like_C"/>
</dbReference>
<evidence type="ECO:0000256" key="16">
    <source>
        <dbReference type="SAM" id="Coils"/>
    </source>
</evidence>
<evidence type="ECO:0000256" key="5">
    <source>
        <dbReference type="ARBA" id="ARBA00022475"/>
    </source>
</evidence>
<dbReference type="EC" id="2.7.10.2" evidence="4"/>
<feature type="region of interest" description="Disordered" evidence="17">
    <location>
        <begin position="1"/>
        <end position="44"/>
    </location>
</feature>
<evidence type="ECO:0000259" key="21">
    <source>
        <dbReference type="Pfam" id="PF13807"/>
    </source>
</evidence>
<organism evidence="22 23">
    <name type="scientific">Enhygromyxa salina</name>
    <dbReference type="NCBI Taxonomy" id="215803"/>
    <lineage>
        <taxon>Bacteria</taxon>
        <taxon>Pseudomonadati</taxon>
        <taxon>Myxococcota</taxon>
        <taxon>Polyangia</taxon>
        <taxon>Nannocystales</taxon>
        <taxon>Nannocystaceae</taxon>
        <taxon>Enhygromyxa</taxon>
    </lineage>
</organism>
<dbReference type="CDD" id="cd05387">
    <property type="entry name" value="BY-kinase"/>
    <property type="match status" value="1"/>
</dbReference>
<proteinExistence type="inferred from homology"/>
<dbReference type="RefSeq" id="WP_146657760.1">
    <property type="nucleotide sequence ID" value="NZ_JMCC02000001.1"/>
</dbReference>
<evidence type="ECO:0000256" key="4">
    <source>
        <dbReference type="ARBA" id="ARBA00011903"/>
    </source>
</evidence>
<dbReference type="NCBIfam" id="TIGR01007">
    <property type="entry name" value="eps_fam"/>
    <property type="match status" value="1"/>
</dbReference>
<reference evidence="22 23" key="1">
    <citation type="submission" date="2014-12" db="EMBL/GenBank/DDBJ databases">
        <title>Genome assembly of Enhygromyxa salina DSM 15201.</title>
        <authorList>
            <person name="Sharma G."/>
            <person name="Subramanian S."/>
        </authorList>
    </citation>
    <scope>NUCLEOTIDE SEQUENCE [LARGE SCALE GENOMIC DNA]</scope>
    <source>
        <strain evidence="22 23">DSM 15201</strain>
    </source>
</reference>
<dbReference type="SUPFAM" id="SSF52540">
    <property type="entry name" value="P-loop containing nucleoside triphosphate hydrolases"/>
    <property type="match status" value="1"/>
</dbReference>
<dbReference type="GO" id="GO:0005886">
    <property type="term" value="C:plasma membrane"/>
    <property type="evidence" value="ECO:0007669"/>
    <property type="project" value="UniProtKB-SubCell"/>
</dbReference>
<dbReference type="EMBL" id="JMCC02000001">
    <property type="protein sequence ID" value="KIG19654.1"/>
    <property type="molecule type" value="Genomic_DNA"/>
</dbReference>
<dbReference type="Pfam" id="PF13807">
    <property type="entry name" value="GNVR"/>
    <property type="match status" value="1"/>
</dbReference>
<accession>A0A0C1ZPY7</accession>
<feature type="transmembrane region" description="Helical" evidence="18">
    <location>
        <begin position="66"/>
        <end position="87"/>
    </location>
</feature>
<comment type="catalytic activity">
    <reaction evidence="15">
        <text>L-tyrosyl-[protein] + ATP = O-phospho-L-tyrosyl-[protein] + ADP + H(+)</text>
        <dbReference type="Rhea" id="RHEA:10596"/>
        <dbReference type="Rhea" id="RHEA-COMP:10136"/>
        <dbReference type="Rhea" id="RHEA-COMP:20101"/>
        <dbReference type="ChEBI" id="CHEBI:15378"/>
        <dbReference type="ChEBI" id="CHEBI:30616"/>
        <dbReference type="ChEBI" id="CHEBI:46858"/>
        <dbReference type="ChEBI" id="CHEBI:61978"/>
        <dbReference type="ChEBI" id="CHEBI:456216"/>
        <dbReference type="EC" id="2.7.10.2"/>
    </reaction>
</comment>
<evidence type="ECO:0000256" key="2">
    <source>
        <dbReference type="ARBA" id="ARBA00007316"/>
    </source>
</evidence>
<dbReference type="GO" id="GO:0004715">
    <property type="term" value="F:non-membrane spanning protein tyrosine kinase activity"/>
    <property type="evidence" value="ECO:0007669"/>
    <property type="project" value="UniProtKB-EC"/>
</dbReference>
<evidence type="ECO:0000256" key="17">
    <source>
        <dbReference type="SAM" id="MobiDB-lite"/>
    </source>
</evidence>
<keyword evidence="5" id="KW-1003">Cell membrane</keyword>
<dbReference type="InterPro" id="IPR050445">
    <property type="entry name" value="Bact_polysacc_biosynth/exp"/>
</dbReference>
<evidence type="ECO:0000256" key="11">
    <source>
        <dbReference type="ARBA" id="ARBA00022840"/>
    </source>
</evidence>
<keyword evidence="9" id="KW-0547">Nucleotide-binding</keyword>
<dbReference type="GO" id="GO:0005524">
    <property type="term" value="F:ATP binding"/>
    <property type="evidence" value="ECO:0007669"/>
    <property type="project" value="UniProtKB-KW"/>
</dbReference>
<evidence type="ECO:0000256" key="15">
    <source>
        <dbReference type="ARBA" id="ARBA00051245"/>
    </source>
</evidence>
<dbReference type="Proteomes" id="UP000031599">
    <property type="component" value="Unassembled WGS sequence"/>
</dbReference>
<dbReference type="Pfam" id="PF13614">
    <property type="entry name" value="AAA_31"/>
    <property type="match status" value="1"/>
</dbReference>
<evidence type="ECO:0000256" key="18">
    <source>
        <dbReference type="SAM" id="Phobius"/>
    </source>
</evidence>
<comment type="caution">
    <text evidence="22">The sequence shown here is derived from an EMBL/GenBank/DDBJ whole genome shotgun (WGS) entry which is preliminary data.</text>
</comment>
<name>A0A0C1ZPY7_9BACT</name>
<evidence type="ECO:0000256" key="6">
    <source>
        <dbReference type="ARBA" id="ARBA00022519"/>
    </source>
</evidence>
<comment type="similarity">
    <text evidence="2">Belongs to the CpsD/CapB family.</text>
</comment>
<dbReference type="InterPro" id="IPR025669">
    <property type="entry name" value="AAA_dom"/>
</dbReference>
<comment type="subcellular location">
    <subcellularLocation>
        <location evidence="1">Cell inner membrane</location>
        <topology evidence="1">Multi-pass membrane protein</topology>
    </subcellularLocation>
</comment>
<evidence type="ECO:0000256" key="7">
    <source>
        <dbReference type="ARBA" id="ARBA00022679"/>
    </source>
</evidence>
<feature type="transmembrane region" description="Helical" evidence="18">
    <location>
        <begin position="468"/>
        <end position="490"/>
    </location>
</feature>
<comment type="similarity">
    <text evidence="3">Belongs to the etk/wzc family.</text>
</comment>
<evidence type="ECO:0000256" key="3">
    <source>
        <dbReference type="ARBA" id="ARBA00008883"/>
    </source>
</evidence>
<evidence type="ECO:0000256" key="8">
    <source>
        <dbReference type="ARBA" id="ARBA00022692"/>
    </source>
</evidence>
<evidence type="ECO:0000256" key="1">
    <source>
        <dbReference type="ARBA" id="ARBA00004429"/>
    </source>
</evidence>
<evidence type="ECO:0000313" key="23">
    <source>
        <dbReference type="Proteomes" id="UP000031599"/>
    </source>
</evidence>
<keyword evidence="6" id="KW-0997">Cell inner membrane</keyword>
<keyword evidence="12 18" id="KW-1133">Transmembrane helix</keyword>
<dbReference type="AlphaFoldDB" id="A0A0C1ZPY7"/>
<sequence length="769" mass="84878">MLDDPRDIPSDAQLVGPARGDPRRPEGRTWPRSTHTPPYAEAEPAASWTATMGSALEILAILRRRWLRIAVTCLIVVVTTVLAVSLLRPQYRAEVTLLLQPSGAQVLDEVQGLGEQLDTNTYRHYYRTQHEIISSRAVAAEALARLGLAEDPGFLGIADLADPNERAKAEAEIDPIERLRELVEIREVHDSRVVRIRVEYFDPALAAEIANTVAQAYLDHVGGERSDTGARAAGDLGLERDRARQRLRAAEQALDAFKAQHQITTIALEDRQSVITQNIIELSLRTKAAQASSFEAKNLYEQAKKLHQRGIAAGAAALLRPSERNIFDHLLTERLAAEAEFNAIDLQYGPRHPEWKQAKQRLELFERTTKDQAGGHLATFLARYEAAHATEQQLAAELERERLRALELTRLEPGFRELARDVADAEEIYLVLSRRDTEVELTNRIEDEPQVRILDPATTPREAVRPRVALCVAASVVVGLLLGCVLAVSVDLRDHTLRDLRDAERAVAGWDIAVLGQLPKLAPDPAIGPANLRAQRMRRDLQTHLLPQSLMAERARKVRAAIGFGMGKERCPVLLVTSPGSSEGKSSTALNLALSWCQAGKRVLLIDADMRRPRLHEVFPAGLDAGNVGLASVLQGSCELDDAIERGLAGAPEQLAVLRCGPVPETPSELLDTHAFRRLLAKLRERFDLVIFDSPPVLPVVDALLIARQVDGVVLVARAGATSEHEVQQSLGLLRQRDTNLLGLVLNDVDLRREGGRYGSAYYRYEATT</sequence>
<evidence type="ECO:0000313" key="22">
    <source>
        <dbReference type="EMBL" id="KIG19654.1"/>
    </source>
</evidence>
<dbReference type="PANTHER" id="PTHR32309">
    <property type="entry name" value="TYROSINE-PROTEIN KINASE"/>
    <property type="match status" value="1"/>
</dbReference>
<dbReference type="InterPro" id="IPR032807">
    <property type="entry name" value="GNVR"/>
</dbReference>
<dbReference type="InterPro" id="IPR003856">
    <property type="entry name" value="LPS_length_determ_N"/>
</dbReference>
<feature type="domain" description="Tyrosine-protein kinase G-rich" evidence="21">
    <location>
        <begin position="418"/>
        <end position="487"/>
    </location>
</feature>
<evidence type="ECO:0000256" key="12">
    <source>
        <dbReference type="ARBA" id="ARBA00022989"/>
    </source>
</evidence>
<keyword evidence="8 18" id="KW-0812">Transmembrane</keyword>
<evidence type="ECO:0000259" key="19">
    <source>
        <dbReference type="Pfam" id="PF02706"/>
    </source>
</evidence>
<dbReference type="Pfam" id="PF02706">
    <property type="entry name" value="Wzz"/>
    <property type="match status" value="1"/>
</dbReference>
<dbReference type="PANTHER" id="PTHR32309:SF13">
    <property type="entry name" value="FERRIC ENTEROBACTIN TRANSPORT PROTEIN FEPE"/>
    <property type="match status" value="1"/>
</dbReference>
<gene>
    <name evidence="22" type="ORF">DB30_00163</name>
</gene>
<evidence type="ECO:0000256" key="9">
    <source>
        <dbReference type="ARBA" id="ARBA00022741"/>
    </source>
</evidence>
<feature type="coiled-coil region" evidence="16">
    <location>
        <begin position="233"/>
        <end position="260"/>
    </location>
</feature>
<keyword evidence="14" id="KW-0829">Tyrosine-protein kinase</keyword>
<evidence type="ECO:0000259" key="20">
    <source>
        <dbReference type="Pfam" id="PF13614"/>
    </source>
</evidence>
<evidence type="ECO:0000256" key="14">
    <source>
        <dbReference type="ARBA" id="ARBA00023137"/>
    </source>
</evidence>
<keyword evidence="10 22" id="KW-0418">Kinase</keyword>
<keyword evidence="13 18" id="KW-0472">Membrane</keyword>
<keyword evidence="16" id="KW-0175">Coiled coil</keyword>
<dbReference type="InterPro" id="IPR027417">
    <property type="entry name" value="P-loop_NTPase"/>
</dbReference>
<feature type="compositionally biased region" description="Basic and acidic residues" evidence="17">
    <location>
        <begin position="20"/>
        <end position="29"/>
    </location>
</feature>
<protein>
    <recommendedName>
        <fullName evidence="4">non-specific protein-tyrosine kinase</fullName>
        <ecNumber evidence="4">2.7.10.2</ecNumber>
    </recommendedName>
</protein>
<keyword evidence="11" id="KW-0067">ATP-binding</keyword>
<evidence type="ECO:0000256" key="13">
    <source>
        <dbReference type="ARBA" id="ARBA00023136"/>
    </source>
</evidence>
<keyword evidence="7" id="KW-0808">Transferase</keyword>
<feature type="domain" description="AAA" evidence="20">
    <location>
        <begin position="584"/>
        <end position="704"/>
    </location>
</feature>
<evidence type="ECO:0000256" key="10">
    <source>
        <dbReference type="ARBA" id="ARBA00022777"/>
    </source>
</evidence>